<evidence type="ECO:0000313" key="1">
    <source>
        <dbReference type="EMBL" id="KAI4308339.1"/>
    </source>
</evidence>
<accession>A0ACB9LGR7</accession>
<comment type="caution">
    <text evidence="1">The sequence shown here is derived from an EMBL/GenBank/DDBJ whole genome shotgun (WGS) entry which is preliminary data.</text>
</comment>
<sequence length="274" mass="30701">MAQSTANRVYENHDPPHEWAQDEASETLTLMLPGFRRDQMKVQVTSNRILKINGERQMGENKWRRFSKEFPISSDFDTNEISATFAGGLLYVKLPKANYKPQEPTPHEVPKPQQQPKAEVPPTQQKPADKQKAPQEVLTPPKPKEDKAEARVDEISQKSKMEAEANKIAQENEKSPRVLGGEAKASTSKAHEKHETASELGQGEAKIDFTSPTRVLRLSSTQQYKEALLGLIVVVKKQSKFTNFIVAILLVLVLGLYVKNTIKSYSGGVKIQEL</sequence>
<reference evidence="1 2" key="1">
    <citation type="journal article" date="2022" name="DNA Res.">
        <title>Chromosomal-level genome assembly of the orchid tree Bauhinia variegata (Leguminosae; Cercidoideae) supports the allotetraploid origin hypothesis of Bauhinia.</title>
        <authorList>
            <person name="Zhong Y."/>
            <person name="Chen Y."/>
            <person name="Zheng D."/>
            <person name="Pang J."/>
            <person name="Liu Y."/>
            <person name="Luo S."/>
            <person name="Meng S."/>
            <person name="Qian L."/>
            <person name="Wei D."/>
            <person name="Dai S."/>
            <person name="Zhou R."/>
        </authorList>
    </citation>
    <scope>NUCLEOTIDE SEQUENCE [LARGE SCALE GENOMIC DNA]</scope>
    <source>
        <strain evidence="1">BV-YZ2020</strain>
    </source>
</reference>
<keyword evidence="2" id="KW-1185">Reference proteome</keyword>
<dbReference type="EMBL" id="CM039437">
    <property type="protein sequence ID" value="KAI4308339.1"/>
    <property type="molecule type" value="Genomic_DNA"/>
</dbReference>
<protein>
    <submittedName>
        <fullName evidence="1">Uncharacterized protein</fullName>
    </submittedName>
</protein>
<dbReference type="Proteomes" id="UP000828941">
    <property type="component" value="Chromosome 12"/>
</dbReference>
<name>A0ACB9LGR7_BAUVA</name>
<proteinExistence type="predicted"/>
<organism evidence="1 2">
    <name type="scientific">Bauhinia variegata</name>
    <name type="common">Purple orchid tree</name>
    <name type="synonym">Phanera variegata</name>
    <dbReference type="NCBI Taxonomy" id="167791"/>
    <lineage>
        <taxon>Eukaryota</taxon>
        <taxon>Viridiplantae</taxon>
        <taxon>Streptophyta</taxon>
        <taxon>Embryophyta</taxon>
        <taxon>Tracheophyta</taxon>
        <taxon>Spermatophyta</taxon>
        <taxon>Magnoliopsida</taxon>
        <taxon>eudicotyledons</taxon>
        <taxon>Gunneridae</taxon>
        <taxon>Pentapetalae</taxon>
        <taxon>rosids</taxon>
        <taxon>fabids</taxon>
        <taxon>Fabales</taxon>
        <taxon>Fabaceae</taxon>
        <taxon>Cercidoideae</taxon>
        <taxon>Cercideae</taxon>
        <taxon>Bauhiniinae</taxon>
        <taxon>Bauhinia</taxon>
    </lineage>
</organism>
<gene>
    <name evidence="1" type="ORF">L6164_031422</name>
</gene>
<evidence type="ECO:0000313" key="2">
    <source>
        <dbReference type="Proteomes" id="UP000828941"/>
    </source>
</evidence>